<accession>A0A3N2ASZ0</accession>
<feature type="transmembrane region" description="Helical" evidence="1">
    <location>
        <begin position="45"/>
        <end position="78"/>
    </location>
</feature>
<evidence type="ECO:0000313" key="3">
    <source>
        <dbReference type="Proteomes" id="UP000275456"/>
    </source>
</evidence>
<evidence type="ECO:0000256" key="1">
    <source>
        <dbReference type="SAM" id="Phobius"/>
    </source>
</evidence>
<dbReference type="Proteomes" id="UP000275456">
    <property type="component" value="Unassembled WGS sequence"/>
</dbReference>
<keyword evidence="1" id="KW-1133">Transmembrane helix</keyword>
<gene>
    <name evidence="2" type="ORF">EDD26_1232</name>
</gene>
<proteinExistence type="predicted"/>
<comment type="caution">
    <text evidence="2">The sequence shown here is derived from an EMBL/GenBank/DDBJ whole genome shotgun (WGS) entry which is preliminary data.</text>
</comment>
<dbReference type="EMBL" id="RKHJ01000001">
    <property type="protein sequence ID" value="ROR65862.1"/>
    <property type="molecule type" value="Genomic_DNA"/>
</dbReference>
<dbReference type="RefSeq" id="WP_148058708.1">
    <property type="nucleotide sequence ID" value="NZ_RKHJ01000001.1"/>
</dbReference>
<keyword evidence="3" id="KW-1185">Reference proteome</keyword>
<evidence type="ECO:0000313" key="2">
    <source>
        <dbReference type="EMBL" id="ROR65862.1"/>
    </source>
</evidence>
<dbReference type="AlphaFoldDB" id="A0A3N2ASZ0"/>
<sequence>MTLSEPGAVAASGRPIGAAPLPVPRPPLPRAAAPRARLAGGVGGGLAWLGLAVAQACAALLLLGLAIPTLLLGAVAWMEGAPDPGVGIARAVLPWLGTPTAIALAIGVPLGLGIALLGLWLSARMLRHPGLAHPAGVTWAAFGIALVAASFVSGLGSSVGGPFVGGLPGIGSGGLGGSSSGIAPDALAEWADADRLLAIAWPFVAIGSLASIIVPIVLSVFAWWWMAHAMRPAAPSPARPPAEP</sequence>
<feature type="transmembrane region" description="Helical" evidence="1">
    <location>
        <begin position="98"/>
        <end position="123"/>
    </location>
</feature>
<feature type="transmembrane region" description="Helical" evidence="1">
    <location>
        <begin position="199"/>
        <end position="225"/>
    </location>
</feature>
<keyword evidence="1" id="KW-0812">Transmembrane</keyword>
<feature type="transmembrane region" description="Helical" evidence="1">
    <location>
        <begin position="135"/>
        <end position="155"/>
    </location>
</feature>
<name>A0A3N2ASZ0_9MICO</name>
<organism evidence="2 3">
    <name type="scientific">Agrococcus jenensis</name>
    <dbReference type="NCBI Taxonomy" id="46353"/>
    <lineage>
        <taxon>Bacteria</taxon>
        <taxon>Bacillati</taxon>
        <taxon>Actinomycetota</taxon>
        <taxon>Actinomycetes</taxon>
        <taxon>Micrococcales</taxon>
        <taxon>Microbacteriaceae</taxon>
        <taxon>Agrococcus</taxon>
    </lineage>
</organism>
<reference evidence="2 3" key="1">
    <citation type="submission" date="2018-11" db="EMBL/GenBank/DDBJ databases">
        <title>Sequencing the genomes of 1000 actinobacteria strains.</title>
        <authorList>
            <person name="Klenk H.-P."/>
        </authorList>
    </citation>
    <scope>NUCLEOTIDE SEQUENCE [LARGE SCALE GENOMIC DNA]</scope>
    <source>
        <strain evidence="2 3">DSM 9580</strain>
    </source>
</reference>
<dbReference type="OrthoDB" id="5118301at2"/>
<keyword evidence="1" id="KW-0472">Membrane</keyword>
<protein>
    <submittedName>
        <fullName evidence="2">Uncharacterized protein</fullName>
    </submittedName>
</protein>